<keyword evidence="7 8" id="KW-0472">Membrane</keyword>
<dbReference type="Proteomes" id="UP000002162">
    <property type="component" value="Chromosome"/>
</dbReference>
<evidence type="ECO:0000313" key="10">
    <source>
        <dbReference type="Proteomes" id="UP000002162"/>
    </source>
</evidence>
<gene>
    <name evidence="9" type="ordered locus">UPA3_0069</name>
</gene>
<dbReference type="PANTHER" id="PTHR30472:SF19">
    <property type="entry name" value="PETROBACTIN IMPORT SYSTEM PERMEASE PROTEIN YCLO"/>
    <property type="match status" value="1"/>
</dbReference>
<evidence type="ECO:0000313" key="9">
    <source>
        <dbReference type="EMBL" id="ACA33084.1"/>
    </source>
</evidence>
<keyword evidence="4" id="KW-1003">Cell membrane</keyword>
<feature type="transmembrane region" description="Helical" evidence="8">
    <location>
        <begin position="334"/>
        <end position="353"/>
    </location>
</feature>
<organism evidence="9 10">
    <name type="scientific">Ureaplasma parvum serovar 3 (strain ATCC 27815 / 27 / NCTC 11736)</name>
    <dbReference type="NCBI Taxonomy" id="505682"/>
    <lineage>
        <taxon>Bacteria</taxon>
        <taxon>Bacillati</taxon>
        <taxon>Mycoplasmatota</taxon>
        <taxon>Mycoplasmoidales</taxon>
        <taxon>Mycoplasmoidaceae</taxon>
        <taxon>Ureaplasma</taxon>
    </lineage>
</organism>
<feature type="transmembrane region" description="Helical" evidence="8">
    <location>
        <begin position="306"/>
        <end position="327"/>
    </location>
</feature>
<keyword evidence="6 8" id="KW-1133">Transmembrane helix</keyword>
<dbReference type="SUPFAM" id="SSF81345">
    <property type="entry name" value="ABC transporter involved in vitamin B12 uptake, BtuC"/>
    <property type="match status" value="1"/>
</dbReference>
<reference evidence="9 10" key="1">
    <citation type="submission" date="2008-02" db="EMBL/GenBank/DDBJ databases">
        <title>Genome sequence of Ureaplasma parvum serovar 3.</title>
        <authorList>
            <person name="Methe B.A."/>
            <person name="Glass J."/>
            <person name="Waites K."/>
            <person name="Shrivastava S."/>
        </authorList>
    </citation>
    <scope>NUCLEOTIDE SEQUENCE [LARGE SCALE GENOMIC DNA]</scope>
    <source>
        <strain evidence="10">ATCC 27815 / 27 / NCTC 11736</strain>
    </source>
</reference>
<feature type="transmembrane region" description="Helical" evidence="8">
    <location>
        <begin position="100"/>
        <end position="119"/>
    </location>
</feature>
<keyword evidence="5 8" id="KW-0812">Transmembrane</keyword>
<dbReference type="InterPro" id="IPR000522">
    <property type="entry name" value="ABC_transptr_permease_BtuC"/>
</dbReference>
<dbReference type="KEGG" id="upa:UPA3_0069"/>
<feature type="transmembrane region" description="Helical" evidence="8">
    <location>
        <begin position="268"/>
        <end position="294"/>
    </location>
</feature>
<dbReference type="HOGENOM" id="CLU_013016_1_2_14"/>
<accession>A0A2C9DYR3</accession>
<dbReference type="GO" id="GO:0033214">
    <property type="term" value="P:siderophore-iron import into cell"/>
    <property type="evidence" value="ECO:0007669"/>
    <property type="project" value="TreeGrafter"/>
</dbReference>
<evidence type="ECO:0000256" key="8">
    <source>
        <dbReference type="SAM" id="Phobius"/>
    </source>
</evidence>
<dbReference type="RefSeq" id="WP_006688599.1">
    <property type="nucleotide sequence ID" value="NC_010503.1"/>
</dbReference>
<dbReference type="GeneID" id="29672167"/>
<dbReference type="CDD" id="cd06550">
    <property type="entry name" value="TM_ABC_iron-siderophores_like"/>
    <property type="match status" value="1"/>
</dbReference>
<comment type="subcellular location">
    <subcellularLocation>
        <location evidence="1">Cell membrane</location>
        <topology evidence="1">Multi-pass membrane protein</topology>
    </subcellularLocation>
</comment>
<sequence>MKINQKTNLKQKHFYLIKNLNYKQSVIIKMAGLILIAICFVFLTLAIYFDTTNGFEASINQFNFNIRGPKTLMAFFSGGAIAVAGLLLQKVTRNHLADTSVLGIGSLNIILMTVYLILIKDKTSSYLNPEMRILPLVMFLSSIFGTSIVYTLSKLGRANNEKFIIIGIALNFLFEAISVVLINPANNSLFSNQDKNLMIAFENIKNYTLGIIPNSQYIDLSLVISCSVLIALTLIPIWFLRKKIDLYETSAALASTTGINIERLKISIYLLVALLAGLEIVLVGYIALLGVIGASVARQLFGNRTGITMFAAFLIGATLVCFALLISVNFNTQVPVGFLSTTIITPYFMYLIVRGK</sequence>
<dbReference type="AlphaFoldDB" id="A0A2C9DYR3"/>
<comment type="similarity">
    <text evidence="2">Belongs to the binding-protein-dependent transport system permease family. FecCD subfamily.</text>
</comment>
<dbReference type="GO" id="GO:0005886">
    <property type="term" value="C:plasma membrane"/>
    <property type="evidence" value="ECO:0007669"/>
    <property type="project" value="UniProtKB-SubCell"/>
</dbReference>
<dbReference type="PANTHER" id="PTHR30472">
    <property type="entry name" value="FERRIC ENTEROBACTIN TRANSPORT SYSTEM PERMEASE PROTEIN"/>
    <property type="match status" value="1"/>
</dbReference>
<feature type="transmembrane region" description="Helical" evidence="8">
    <location>
        <begin position="163"/>
        <end position="182"/>
    </location>
</feature>
<feature type="transmembrane region" description="Helical" evidence="8">
    <location>
        <begin position="217"/>
        <end position="240"/>
    </location>
</feature>
<evidence type="ECO:0000256" key="3">
    <source>
        <dbReference type="ARBA" id="ARBA00022448"/>
    </source>
</evidence>
<dbReference type="Gene3D" id="1.10.3470.10">
    <property type="entry name" value="ABC transporter involved in vitamin B12 uptake, BtuC"/>
    <property type="match status" value="1"/>
</dbReference>
<feature type="transmembrane region" description="Helical" evidence="8">
    <location>
        <begin position="131"/>
        <end position="151"/>
    </location>
</feature>
<proteinExistence type="inferred from homology"/>
<dbReference type="GO" id="GO:0022857">
    <property type="term" value="F:transmembrane transporter activity"/>
    <property type="evidence" value="ECO:0007669"/>
    <property type="project" value="InterPro"/>
</dbReference>
<protein>
    <submittedName>
        <fullName evidence="9">Hemin transport system permease</fullName>
    </submittedName>
</protein>
<feature type="transmembrane region" description="Helical" evidence="8">
    <location>
        <begin position="26"/>
        <end position="49"/>
    </location>
</feature>
<name>A0A2C9DYR3_UREP2</name>
<evidence type="ECO:0000256" key="1">
    <source>
        <dbReference type="ARBA" id="ARBA00004651"/>
    </source>
</evidence>
<evidence type="ECO:0000256" key="5">
    <source>
        <dbReference type="ARBA" id="ARBA00022692"/>
    </source>
</evidence>
<evidence type="ECO:0000256" key="6">
    <source>
        <dbReference type="ARBA" id="ARBA00022989"/>
    </source>
</evidence>
<dbReference type="EMBL" id="CP000942">
    <property type="protein sequence ID" value="ACA33084.1"/>
    <property type="molecule type" value="Genomic_DNA"/>
</dbReference>
<dbReference type="InterPro" id="IPR037294">
    <property type="entry name" value="ABC_BtuC-like"/>
</dbReference>
<keyword evidence="3" id="KW-0813">Transport</keyword>
<evidence type="ECO:0000256" key="4">
    <source>
        <dbReference type="ARBA" id="ARBA00022475"/>
    </source>
</evidence>
<evidence type="ECO:0000256" key="7">
    <source>
        <dbReference type="ARBA" id="ARBA00023136"/>
    </source>
</evidence>
<dbReference type="Pfam" id="PF01032">
    <property type="entry name" value="FecCD"/>
    <property type="match status" value="1"/>
</dbReference>
<evidence type="ECO:0000256" key="2">
    <source>
        <dbReference type="ARBA" id="ARBA00007935"/>
    </source>
</evidence>
<feature type="transmembrane region" description="Helical" evidence="8">
    <location>
        <begin position="69"/>
        <end position="88"/>
    </location>
</feature>